<organism evidence="3 4">
    <name type="scientific">Paenibacillus aceris</name>
    <dbReference type="NCBI Taxonomy" id="869555"/>
    <lineage>
        <taxon>Bacteria</taxon>
        <taxon>Bacillati</taxon>
        <taxon>Bacillota</taxon>
        <taxon>Bacilli</taxon>
        <taxon>Bacillales</taxon>
        <taxon>Paenibacillaceae</taxon>
        <taxon>Paenibacillus</taxon>
    </lineage>
</organism>
<feature type="domain" description="Galactosyltransferase C-terminal" evidence="2">
    <location>
        <begin position="130"/>
        <end position="185"/>
    </location>
</feature>
<dbReference type="Gene3D" id="3.90.550.10">
    <property type="entry name" value="Spore Coat Polysaccharide Biosynthesis Protein SpsA, Chain A"/>
    <property type="match status" value="1"/>
</dbReference>
<reference evidence="3 4" key="1">
    <citation type="submission" date="2021-03" db="EMBL/GenBank/DDBJ databases">
        <title>Genomic Encyclopedia of Type Strains, Phase IV (KMG-IV): sequencing the most valuable type-strain genomes for metagenomic binning, comparative biology and taxonomic classification.</title>
        <authorList>
            <person name="Goeker M."/>
        </authorList>
    </citation>
    <scope>NUCLEOTIDE SEQUENCE [LARGE SCALE GENOMIC DNA]</scope>
    <source>
        <strain evidence="3 4">DSM 24950</strain>
    </source>
</reference>
<evidence type="ECO:0000256" key="1">
    <source>
        <dbReference type="ARBA" id="ARBA00022679"/>
    </source>
</evidence>
<accession>A0ABS4I7T3</accession>
<evidence type="ECO:0000313" key="4">
    <source>
        <dbReference type="Proteomes" id="UP001519344"/>
    </source>
</evidence>
<comment type="caution">
    <text evidence="3">The sequence shown here is derived from an EMBL/GenBank/DDBJ whole genome shotgun (WGS) entry which is preliminary data.</text>
</comment>
<dbReference type="InterPro" id="IPR027791">
    <property type="entry name" value="Galactosyl_T_C"/>
</dbReference>
<sequence length="230" mass="26545">MFQDVSVLIPFKSDNGPRDAAFQWIKKFYSKAMPDAEICVGEDNSELFNRSKAINNAFKQSTRNIIVVADNDTIFDPAIITQSIALLDRYAWIVPFHDVLNISEENSKKIYESKAKWPLKVKIKDYRRKDFSRWAGKLNVLPRKTFKKVGGFDERFIGWGCEDTAFALSVNMRCGAYHRLSSDVYHLWHPYVGTKGNPNHDANEAILKQYKKAKSREAMKKLILERGKFV</sequence>
<keyword evidence="4" id="KW-1185">Reference proteome</keyword>
<evidence type="ECO:0000313" key="3">
    <source>
        <dbReference type="EMBL" id="MBP1966972.1"/>
    </source>
</evidence>
<protein>
    <submittedName>
        <fullName evidence="3">Glycosyltransferase involved in capsule biosynthesis</fullName>
    </submittedName>
</protein>
<dbReference type="InterPro" id="IPR029044">
    <property type="entry name" value="Nucleotide-diphossugar_trans"/>
</dbReference>
<dbReference type="SUPFAM" id="SSF53448">
    <property type="entry name" value="Nucleotide-diphospho-sugar transferases"/>
    <property type="match status" value="1"/>
</dbReference>
<evidence type="ECO:0000259" key="2">
    <source>
        <dbReference type="Pfam" id="PF02709"/>
    </source>
</evidence>
<name>A0ABS4I7T3_9BACL</name>
<dbReference type="Proteomes" id="UP001519344">
    <property type="component" value="Unassembled WGS sequence"/>
</dbReference>
<dbReference type="EMBL" id="JAGGKV010000027">
    <property type="protein sequence ID" value="MBP1966972.1"/>
    <property type="molecule type" value="Genomic_DNA"/>
</dbReference>
<gene>
    <name evidence="3" type="ORF">J2Z65_006233</name>
</gene>
<proteinExistence type="predicted"/>
<dbReference type="Pfam" id="PF02709">
    <property type="entry name" value="Glyco_transf_7C"/>
    <property type="match status" value="1"/>
</dbReference>
<keyword evidence="1" id="KW-0808">Transferase</keyword>
<dbReference type="RefSeq" id="WP_167068074.1">
    <property type="nucleotide sequence ID" value="NZ_JAAOZR010000094.1"/>
</dbReference>